<dbReference type="VEuPathDB" id="FungiDB:ASPSYDRAFT_204410"/>
<evidence type="ECO:0000313" key="1">
    <source>
        <dbReference type="EMBL" id="OJJ58291.1"/>
    </source>
</evidence>
<sequence length="163" mass="17897">MTIVSTSIEIAASPATVREKFLDFSSIPTYSATGFIRSIQPDDASIAGKNLKPGNKLHVTAGYGKWKFSPLVEQNTEELFCWRGSVPGLFTGAHAFRFESVSDSESSGAGARTKLVHEEKFSGLLAGVMGEGYFGSFFGMREDTRKGFEEFNVDFKKWVESSK</sequence>
<organism evidence="1 2">
    <name type="scientific">Aspergillus sydowii CBS 593.65</name>
    <dbReference type="NCBI Taxonomy" id="1036612"/>
    <lineage>
        <taxon>Eukaryota</taxon>
        <taxon>Fungi</taxon>
        <taxon>Dikarya</taxon>
        <taxon>Ascomycota</taxon>
        <taxon>Pezizomycotina</taxon>
        <taxon>Eurotiomycetes</taxon>
        <taxon>Eurotiomycetidae</taxon>
        <taxon>Eurotiales</taxon>
        <taxon>Aspergillaceae</taxon>
        <taxon>Aspergillus</taxon>
        <taxon>Aspergillus subgen. Nidulantes</taxon>
    </lineage>
</organism>
<keyword evidence="2" id="KW-1185">Reference proteome</keyword>
<dbReference type="Gene3D" id="3.30.530.20">
    <property type="match status" value="1"/>
</dbReference>
<reference evidence="2" key="1">
    <citation type="journal article" date="2017" name="Genome Biol.">
        <title>Comparative genomics reveals high biological diversity and specific adaptations in the industrially and medically important fungal genus Aspergillus.</title>
        <authorList>
            <person name="de Vries R.P."/>
            <person name="Riley R."/>
            <person name="Wiebenga A."/>
            <person name="Aguilar-Osorio G."/>
            <person name="Amillis S."/>
            <person name="Uchima C.A."/>
            <person name="Anderluh G."/>
            <person name="Asadollahi M."/>
            <person name="Askin M."/>
            <person name="Barry K."/>
            <person name="Battaglia E."/>
            <person name="Bayram O."/>
            <person name="Benocci T."/>
            <person name="Braus-Stromeyer S.A."/>
            <person name="Caldana C."/>
            <person name="Canovas D."/>
            <person name="Cerqueira G.C."/>
            <person name="Chen F."/>
            <person name="Chen W."/>
            <person name="Choi C."/>
            <person name="Clum A."/>
            <person name="Dos Santos R.A."/>
            <person name="Damasio A.R."/>
            <person name="Diallinas G."/>
            <person name="Emri T."/>
            <person name="Fekete E."/>
            <person name="Flipphi M."/>
            <person name="Freyberg S."/>
            <person name="Gallo A."/>
            <person name="Gournas C."/>
            <person name="Habgood R."/>
            <person name="Hainaut M."/>
            <person name="Harispe M.L."/>
            <person name="Henrissat B."/>
            <person name="Hilden K.S."/>
            <person name="Hope R."/>
            <person name="Hossain A."/>
            <person name="Karabika E."/>
            <person name="Karaffa L."/>
            <person name="Karanyi Z."/>
            <person name="Krasevec N."/>
            <person name="Kuo A."/>
            <person name="Kusch H."/>
            <person name="LaButti K."/>
            <person name="Lagendijk E.L."/>
            <person name="Lapidus A."/>
            <person name="Levasseur A."/>
            <person name="Lindquist E."/>
            <person name="Lipzen A."/>
            <person name="Logrieco A.F."/>
            <person name="MacCabe A."/>
            <person name="Maekelae M.R."/>
            <person name="Malavazi I."/>
            <person name="Melin P."/>
            <person name="Meyer V."/>
            <person name="Mielnichuk N."/>
            <person name="Miskei M."/>
            <person name="Molnar A.P."/>
            <person name="Mule G."/>
            <person name="Ngan C.Y."/>
            <person name="Orejas M."/>
            <person name="Orosz E."/>
            <person name="Ouedraogo J.P."/>
            <person name="Overkamp K.M."/>
            <person name="Park H.-S."/>
            <person name="Perrone G."/>
            <person name="Piumi F."/>
            <person name="Punt P.J."/>
            <person name="Ram A.F."/>
            <person name="Ramon A."/>
            <person name="Rauscher S."/>
            <person name="Record E."/>
            <person name="Riano-Pachon D.M."/>
            <person name="Robert V."/>
            <person name="Roehrig J."/>
            <person name="Ruller R."/>
            <person name="Salamov A."/>
            <person name="Salih N.S."/>
            <person name="Samson R.A."/>
            <person name="Sandor E."/>
            <person name="Sanguinetti M."/>
            <person name="Schuetze T."/>
            <person name="Sepcic K."/>
            <person name="Shelest E."/>
            <person name="Sherlock G."/>
            <person name="Sophianopoulou V."/>
            <person name="Squina F.M."/>
            <person name="Sun H."/>
            <person name="Susca A."/>
            <person name="Todd R.B."/>
            <person name="Tsang A."/>
            <person name="Unkles S.E."/>
            <person name="van de Wiele N."/>
            <person name="van Rossen-Uffink D."/>
            <person name="Oliveira J.V."/>
            <person name="Vesth T.C."/>
            <person name="Visser J."/>
            <person name="Yu J.-H."/>
            <person name="Zhou M."/>
            <person name="Andersen M.R."/>
            <person name="Archer D.B."/>
            <person name="Baker S.E."/>
            <person name="Benoit I."/>
            <person name="Brakhage A.A."/>
            <person name="Braus G.H."/>
            <person name="Fischer R."/>
            <person name="Frisvad J.C."/>
            <person name="Goldman G.H."/>
            <person name="Houbraken J."/>
            <person name="Oakley B."/>
            <person name="Pocsi I."/>
            <person name="Scazzocchio C."/>
            <person name="Seiboth B."/>
            <person name="vanKuyk P.A."/>
            <person name="Wortman J."/>
            <person name="Dyer P.S."/>
            <person name="Grigoriev I.V."/>
        </authorList>
    </citation>
    <scope>NUCLEOTIDE SEQUENCE [LARGE SCALE GENOMIC DNA]</scope>
    <source>
        <strain evidence="2">CBS 593.65</strain>
    </source>
</reference>
<dbReference type="InterPro" id="IPR023393">
    <property type="entry name" value="START-like_dom_sf"/>
</dbReference>
<accession>A0A1L9TFZ0</accession>
<dbReference type="Proteomes" id="UP000184356">
    <property type="component" value="Unassembled WGS sequence"/>
</dbReference>
<name>A0A1L9TFZ0_9EURO</name>
<dbReference type="SUPFAM" id="SSF55961">
    <property type="entry name" value="Bet v1-like"/>
    <property type="match status" value="1"/>
</dbReference>
<dbReference type="STRING" id="1036612.A0A1L9TFZ0"/>
<gene>
    <name evidence="1" type="ORF">ASPSYDRAFT_204410</name>
</gene>
<dbReference type="PANTHER" id="PTHR36166">
    <property type="entry name" value="CHROMOSOME 9, WHOLE GENOME SHOTGUN SEQUENCE"/>
    <property type="match status" value="1"/>
</dbReference>
<dbReference type="PANTHER" id="PTHR36166:SF1">
    <property type="entry name" value="SRPBCC DOMAIN-CONTAINING PROTEIN"/>
    <property type="match status" value="1"/>
</dbReference>
<dbReference type="CDD" id="cd07822">
    <property type="entry name" value="SRPBCC_4"/>
    <property type="match status" value="1"/>
</dbReference>
<evidence type="ECO:0000313" key="2">
    <source>
        <dbReference type="Proteomes" id="UP000184356"/>
    </source>
</evidence>
<dbReference type="EMBL" id="KV878587">
    <property type="protein sequence ID" value="OJJ58291.1"/>
    <property type="molecule type" value="Genomic_DNA"/>
</dbReference>
<dbReference type="RefSeq" id="XP_040702097.1">
    <property type="nucleotide sequence ID" value="XM_040843852.1"/>
</dbReference>
<dbReference type="AlphaFoldDB" id="A0A1L9TFZ0"/>
<protein>
    <submittedName>
        <fullName evidence="1">Uncharacterized protein</fullName>
    </submittedName>
</protein>
<proteinExistence type="predicted"/>
<dbReference type="OrthoDB" id="509124at2759"/>
<dbReference type="GeneID" id="63759925"/>